<accession>A0A0J8UCY2</accession>
<dbReference type="Proteomes" id="UP000037594">
    <property type="component" value="Unassembled WGS sequence"/>
</dbReference>
<dbReference type="SUPFAM" id="SSF54637">
    <property type="entry name" value="Thioesterase/thiol ester dehydrase-isomerase"/>
    <property type="match status" value="1"/>
</dbReference>
<organism evidence="3 4">
    <name type="scientific">Mycolicibacterium conceptionense</name>
    <dbReference type="NCBI Taxonomy" id="451644"/>
    <lineage>
        <taxon>Bacteria</taxon>
        <taxon>Bacillati</taxon>
        <taxon>Actinomycetota</taxon>
        <taxon>Actinomycetes</taxon>
        <taxon>Mycobacteriales</taxon>
        <taxon>Mycobacteriaceae</taxon>
        <taxon>Mycolicibacterium</taxon>
    </lineage>
</organism>
<dbReference type="InterPro" id="IPR042171">
    <property type="entry name" value="Acyl-CoA_hotdog"/>
</dbReference>
<dbReference type="InterPro" id="IPR029069">
    <property type="entry name" value="HotDog_dom_sf"/>
</dbReference>
<proteinExistence type="predicted"/>
<evidence type="ECO:0000259" key="1">
    <source>
        <dbReference type="Pfam" id="PF13622"/>
    </source>
</evidence>
<evidence type="ECO:0008006" key="5">
    <source>
        <dbReference type="Google" id="ProtNLM"/>
    </source>
</evidence>
<evidence type="ECO:0000313" key="4">
    <source>
        <dbReference type="Proteomes" id="UP000037594"/>
    </source>
</evidence>
<dbReference type="EMBL" id="LFOD01000004">
    <property type="protein sequence ID" value="KMV19166.1"/>
    <property type="molecule type" value="Genomic_DNA"/>
</dbReference>
<dbReference type="AlphaFoldDB" id="A0A0J8UCY2"/>
<feature type="domain" description="Acyl-CoA thioesterase-like N-terminal HotDog" evidence="1">
    <location>
        <begin position="26"/>
        <end position="105"/>
    </location>
</feature>
<name>A0A0J8UCY2_9MYCO</name>
<dbReference type="Pfam" id="PF13622">
    <property type="entry name" value="4HBT_3"/>
    <property type="match status" value="1"/>
</dbReference>
<feature type="domain" description="Acyl-CoA thioesterase-like C-terminal" evidence="2">
    <location>
        <begin position="123"/>
        <end position="250"/>
    </location>
</feature>
<evidence type="ECO:0000313" key="3">
    <source>
        <dbReference type="EMBL" id="KMV19166.1"/>
    </source>
</evidence>
<dbReference type="InterPro" id="IPR049449">
    <property type="entry name" value="TesB_ACOT8-like_N"/>
</dbReference>
<sequence>MERTAMTPFFVSSDHGFVPNEIAHGGWGPTLGGQVVGGLLARAVEELVSDASLQPARFTVEILRRVASAPVRVTASEVRSGSRMQAVDAVMTQDGELVARASALYLRRGAQPDGEFWTTEIELPPLPEEPAEFDDATPMFIRAYGPDQDWAGEGFPWQQCGPRYAWLREVRQLVDGEELTPFVRAALAVDVTSSMTNFSSAGLAFINADYTLALSRLPVGPYIGMAAVTHTSAAGVATGSACLYDTAGQIGTGLSTAIANFNFSPNGSRARRGAGSPPGSPNLR</sequence>
<protein>
    <recommendedName>
        <fullName evidence="5">Thioesterase family protein</fullName>
    </recommendedName>
</protein>
<reference evidence="3 4" key="1">
    <citation type="submission" date="2015-06" db="EMBL/GenBank/DDBJ databases">
        <title>Genome sequence of Mycobacterium conceptionense strain MLE.</title>
        <authorList>
            <person name="Greninger A.L."/>
            <person name="Cunningham G."/>
            <person name="Chiu C.Y."/>
            <person name="Miller S."/>
        </authorList>
    </citation>
    <scope>NUCLEOTIDE SEQUENCE [LARGE SCALE GENOMIC DNA]</scope>
    <source>
        <strain evidence="3 4">MLE</strain>
    </source>
</reference>
<evidence type="ECO:0000259" key="2">
    <source>
        <dbReference type="Pfam" id="PF20789"/>
    </source>
</evidence>
<dbReference type="Pfam" id="PF20789">
    <property type="entry name" value="4HBT_3C"/>
    <property type="match status" value="1"/>
</dbReference>
<gene>
    <name evidence="3" type="ORF">ACT17_06865</name>
</gene>
<dbReference type="Gene3D" id="2.40.160.210">
    <property type="entry name" value="Acyl-CoA thioesterase, double hotdog domain"/>
    <property type="match status" value="1"/>
</dbReference>
<comment type="caution">
    <text evidence="3">The sequence shown here is derived from an EMBL/GenBank/DDBJ whole genome shotgun (WGS) entry which is preliminary data.</text>
</comment>
<dbReference type="PATRIC" id="fig|451644.5.peg.1411"/>
<dbReference type="InterPro" id="IPR049450">
    <property type="entry name" value="ACOT8-like_C"/>
</dbReference>